<evidence type="ECO:0000256" key="2">
    <source>
        <dbReference type="PROSITE-ProRule" id="PRU00335"/>
    </source>
</evidence>
<proteinExistence type="predicted"/>
<dbReference type="Proteomes" id="UP001060164">
    <property type="component" value="Chromosome"/>
</dbReference>
<evidence type="ECO:0000313" key="4">
    <source>
        <dbReference type="EMBL" id="UWP59600.1"/>
    </source>
</evidence>
<feature type="domain" description="HTH tetR-type" evidence="3">
    <location>
        <begin position="9"/>
        <end position="69"/>
    </location>
</feature>
<keyword evidence="1 2" id="KW-0238">DNA-binding</keyword>
<evidence type="ECO:0000313" key="5">
    <source>
        <dbReference type="Proteomes" id="UP001060164"/>
    </source>
</evidence>
<dbReference type="PANTHER" id="PTHR43479">
    <property type="entry name" value="ACREF/ENVCD OPERON REPRESSOR-RELATED"/>
    <property type="match status" value="1"/>
</dbReference>
<dbReference type="PANTHER" id="PTHR43479:SF7">
    <property type="entry name" value="TETR-FAMILY TRANSCRIPTIONAL REGULATOR"/>
    <property type="match status" value="1"/>
</dbReference>
<protein>
    <submittedName>
        <fullName evidence="4">TetR family transcriptional regulator C-terminal domain-containing protein</fullName>
    </submittedName>
</protein>
<dbReference type="InterPro" id="IPR039532">
    <property type="entry name" value="TetR_C_Firmicutes"/>
</dbReference>
<reference evidence="4" key="1">
    <citation type="journal article" date="2022" name="Cell">
        <title>Design, construction, and in vivo augmentation of a complex gut microbiome.</title>
        <authorList>
            <person name="Cheng A.G."/>
            <person name="Ho P.Y."/>
            <person name="Aranda-Diaz A."/>
            <person name="Jain S."/>
            <person name="Yu F.B."/>
            <person name="Meng X."/>
            <person name="Wang M."/>
            <person name="Iakiviak M."/>
            <person name="Nagashima K."/>
            <person name="Zhao A."/>
            <person name="Murugkar P."/>
            <person name="Patil A."/>
            <person name="Atabakhsh K."/>
            <person name="Weakley A."/>
            <person name="Yan J."/>
            <person name="Brumbaugh A.R."/>
            <person name="Higginbottom S."/>
            <person name="Dimas A."/>
            <person name="Shiver A.L."/>
            <person name="Deutschbauer A."/>
            <person name="Neff N."/>
            <person name="Sonnenburg J.L."/>
            <person name="Huang K.C."/>
            <person name="Fischbach M.A."/>
        </authorList>
    </citation>
    <scope>NUCLEOTIDE SEQUENCE</scope>
    <source>
        <strain evidence="4">DSM 19829</strain>
    </source>
</reference>
<dbReference type="Pfam" id="PF14278">
    <property type="entry name" value="TetR_C_8"/>
    <property type="match status" value="1"/>
</dbReference>
<accession>A0ABY5VI76</accession>
<dbReference type="EMBL" id="CP102290">
    <property type="protein sequence ID" value="UWP59600.1"/>
    <property type="molecule type" value="Genomic_DNA"/>
</dbReference>
<dbReference type="InterPro" id="IPR050624">
    <property type="entry name" value="HTH-type_Tx_Regulator"/>
</dbReference>
<dbReference type="Gene3D" id="1.10.357.10">
    <property type="entry name" value="Tetracycline Repressor, domain 2"/>
    <property type="match status" value="1"/>
</dbReference>
<evidence type="ECO:0000256" key="1">
    <source>
        <dbReference type="ARBA" id="ARBA00023125"/>
    </source>
</evidence>
<gene>
    <name evidence="4" type="ORF">NQ502_00635</name>
</gene>
<dbReference type="SUPFAM" id="SSF46689">
    <property type="entry name" value="Homeodomain-like"/>
    <property type="match status" value="1"/>
</dbReference>
<feature type="DNA-binding region" description="H-T-H motif" evidence="2">
    <location>
        <begin position="32"/>
        <end position="51"/>
    </location>
</feature>
<name>A0ABY5VI76_9FIRM</name>
<evidence type="ECO:0000259" key="3">
    <source>
        <dbReference type="PROSITE" id="PS50977"/>
    </source>
</evidence>
<organism evidence="4 5">
    <name type="scientific">Ruminococcus gauvreauii</name>
    <dbReference type="NCBI Taxonomy" id="438033"/>
    <lineage>
        <taxon>Bacteria</taxon>
        <taxon>Bacillati</taxon>
        <taxon>Bacillota</taxon>
        <taxon>Clostridia</taxon>
        <taxon>Eubacteriales</taxon>
        <taxon>Oscillospiraceae</taxon>
        <taxon>Ruminococcus</taxon>
    </lineage>
</organism>
<keyword evidence="5" id="KW-1185">Reference proteome</keyword>
<dbReference type="InterPro" id="IPR001647">
    <property type="entry name" value="HTH_TetR"/>
</dbReference>
<sequence length="192" mass="22387">MERTDRRVRKTKAQLNAGLAKLMRTKNINEITVKELVDEVDINRSTFYLHYTDIHNLLDSIEQDLLKRIQQVIEAHPVLPHNKNTFPFIADMFTILEENKEICGALLGQHGDMHFIRQIEQIIAENSIKSISHLYPAGKNDLRYYYDFCLSGCLGLLKSWMEQDNPESPEHMAELTYKMVTHAMDVFYESVE</sequence>
<dbReference type="RefSeq" id="WP_028527810.1">
    <property type="nucleotide sequence ID" value="NZ_CABLBR010000005.1"/>
</dbReference>
<dbReference type="InterPro" id="IPR009057">
    <property type="entry name" value="Homeodomain-like_sf"/>
</dbReference>
<dbReference type="PROSITE" id="PS50977">
    <property type="entry name" value="HTH_TETR_2"/>
    <property type="match status" value="1"/>
</dbReference>